<reference evidence="1 2" key="1">
    <citation type="journal article" date="2013" name="Stand. Genomic Sci.">
        <title>Genome sequence of the reddish-pigmented Rubellimicrobium thermophilum type strain (DSM 16684(T)), a member of the Roseobacter clade.</title>
        <authorList>
            <person name="Fiebig A."/>
            <person name="Riedel T."/>
            <person name="Gronow S."/>
            <person name="Petersen J."/>
            <person name="Klenk H.P."/>
            <person name="Goker M."/>
        </authorList>
    </citation>
    <scope>NUCLEOTIDE SEQUENCE [LARGE SCALE GENOMIC DNA]</scope>
    <source>
        <strain evidence="1 2">DSM 16684</strain>
    </source>
</reference>
<organism evidence="1 2">
    <name type="scientific">Rubellimicrobium thermophilum DSM 16684</name>
    <dbReference type="NCBI Taxonomy" id="1123069"/>
    <lineage>
        <taxon>Bacteria</taxon>
        <taxon>Pseudomonadati</taxon>
        <taxon>Pseudomonadota</taxon>
        <taxon>Alphaproteobacteria</taxon>
        <taxon>Rhodobacterales</taxon>
        <taxon>Roseobacteraceae</taxon>
        <taxon>Rubellimicrobium</taxon>
    </lineage>
</organism>
<gene>
    <name evidence="1" type="ORF">ruthe_01240</name>
</gene>
<accession>S9S8C6</accession>
<dbReference type="EMBL" id="AOLV01000010">
    <property type="protein sequence ID" value="EPX86425.1"/>
    <property type="molecule type" value="Genomic_DNA"/>
</dbReference>
<dbReference type="Proteomes" id="UP000015346">
    <property type="component" value="Unassembled WGS sequence"/>
</dbReference>
<evidence type="ECO:0000313" key="2">
    <source>
        <dbReference type="Proteomes" id="UP000015346"/>
    </source>
</evidence>
<evidence type="ECO:0000313" key="1">
    <source>
        <dbReference type="EMBL" id="EPX86425.1"/>
    </source>
</evidence>
<dbReference type="AlphaFoldDB" id="S9S8C6"/>
<dbReference type="STRING" id="1123069.ruthe_01240"/>
<dbReference type="OrthoDB" id="8138957at2"/>
<keyword evidence="2" id="KW-1185">Reference proteome</keyword>
<dbReference type="RefSeq" id="WP_021097333.1">
    <property type="nucleotide sequence ID" value="NZ_KE557320.1"/>
</dbReference>
<proteinExistence type="predicted"/>
<sequence>MTLRWQEIVVIPETEEEIRCDCCGFPARRVEGRLLHREETIGRFTVRWRPGRPDHPARHVLYLGNWTRRSLQDPAMVAAAEYLGGERHGFYLRDDAATILKALAPWKPIFVRRADAIGKPLGQAIFAMLDAIHVKDPRLQELRGWAPAGDA</sequence>
<dbReference type="HOGENOM" id="CLU_1730039_0_0_5"/>
<comment type="caution">
    <text evidence="1">The sequence shown here is derived from an EMBL/GenBank/DDBJ whole genome shotgun (WGS) entry which is preliminary data.</text>
</comment>
<protein>
    <submittedName>
        <fullName evidence="1">Uncharacterized protein</fullName>
    </submittedName>
</protein>
<name>S9S8C6_9RHOB</name>